<protein>
    <submittedName>
        <fullName evidence="1">Uncharacterized protein</fullName>
    </submittedName>
</protein>
<evidence type="ECO:0000313" key="2">
    <source>
        <dbReference type="Proteomes" id="UP001454036"/>
    </source>
</evidence>
<proteinExistence type="predicted"/>
<sequence length="20" mass="2411">MITEVRKEKTLVVRTVMTYL</sequence>
<reference evidence="1 2" key="1">
    <citation type="submission" date="2024-01" db="EMBL/GenBank/DDBJ databases">
        <title>The complete chloroplast genome sequence of Lithospermum erythrorhizon: insights into the phylogenetic relationship among Boraginaceae species and the maternal lineages of purple gromwells.</title>
        <authorList>
            <person name="Okada T."/>
            <person name="Watanabe K."/>
        </authorList>
    </citation>
    <scope>NUCLEOTIDE SEQUENCE [LARGE SCALE GENOMIC DNA]</scope>
</reference>
<dbReference type="AlphaFoldDB" id="A0AAV3P952"/>
<name>A0AAV3P952_LITER</name>
<accession>A0AAV3P952</accession>
<evidence type="ECO:0000313" key="1">
    <source>
        <dbReference type="EMBL" id="GAA0148084.1"/>
    </source>
</evidence>
<organism evidence="1 2">
    <name type="scientific">Lithospermum erythrorhizon</name>
    <name type="common">Purple gromwell</name>
    <name type="synonym">Lithospermum officinale var. erythrorhizon</name>
    <dbReference type="NCBI Taxonomy" id="34254"/>
    <lineage>
        <taxon>Eukaryota</taxon>
        <taxon>Viridiplantae</taxon>
        <taxon>Streptophyta</taxon>
        <taxon>Embryophyta</taxon>
        <taxon>Tracheophyta</taxon>
        <taxon>Spermatophyta</taxon>
        <taxon>Magnoliopsida</taxon>
        <taxon>eudicotyledons</taxon>
        <taxon>Gunneridae</taxon>
        <taxon>Pentapetalae</taxon>
        <taxon>asterids</taxon>
        <taxon>lamiids</taxon>
        <taxon>Boraginales</taxon>
        <taxon>Boraginaceae</taxon>
        <taxon>Boraginoideae</taxon>
        <taxon>Lithospermeae</taxon>
        <taxon>Lithospermum</taxon>
    </lineage>
</organism>
<dbReference type="EMBL" id="BAABME010032046">
    <property type="protein sequence ID" value="GAA0148084.1"/>
    <property type="molecule type" value="Genomic_DNA"/>
</dbReference>
<comment type="caution">
    <text evidence="1">The sequence shown here is derived from an EMBL/GenBank/DDBJ whole genome shotgun (WGS) entry which is preliminary data.</text>
</comment>
<keyword evidence="2" id="KW-1185">Reference proteome</keyword>
<dbReference type="Proteomes" id="UP001454036">
    <property type="component" value="Unassembled WGS sequence"/>
</dbReference>
<gene>
    <name evidence="1" type="ORF">LIER_42983</name>
</gene>